<organism evidence="2 3">
    <name type="scientific">Rothia kristinae</name>
    <dbReference type="NCBI Taxonomy" id="37923"/>
    <lineage>
        <taxon>Bacteria</taxon>
        <taxon>Bacillati</taxon>
        <taxon>Actinomycetota</taxon>
        <taxon>Actinomycetes</taxon>
        <taxon>Micrococcales</taxon>
        <taxon>Micrococcaceae</taxon>
        <taxon>Rothia</taxon>
    </lineage>
</organism>
<accession>A0A199NTD7</accession>
<dbReference type="EMBL" id="LJBJ02000008">
    <property type="protein sequence ID" value="OAX52080.1"/>
    <property type="molecule type" value="Genomic_DNA"/>
</dbReference>
<keyword evidence="1" id="KW-0812">Transmembrane</keyword>
<keyword evidence="1" id="KW-1133">Transmembrane helix</keyword>
<feature type="transmembrane region" description="Helical" evidence="1">
    <location>
        <begin position="40"/>
        <end position="69"/>
    </location>
</feature>
<keyword evidence="1" id="KW-0472">Membrane</keyword>
<evidence type="ECO:0000256" key="1">
    <source>
        <dbReference type="SAM" id="Phobius"/>
    </source>
</evidence>
<gene>
    <name evidence="2" type="ORF">AN277_0205385</name>
</gene>
<feature type="transmembrane region" description="Helical" evidence="1">
    <location>
        <begin position="89"/>
        <end position="113"/>
    </location>
</feature>
<feature type="transmembrane region" description="Helical" evidence="1">
    <location>
        <begin position="125"/>
        <end position="149"/>
    </location>
</feature>
<name>A0A199NTD7_9MICC</name>
<evidence type="ECO:0000313" key="2">
    <source>
        <dbReference type="EMBL" id="OAX52080.1"/>
    </source>
</evidence>
<dbReference type="AlphaFoldDB" id="A0A199NTD7"/>
<evidence type="ECO:0000313" key="3">
    <source>
        <dbReference type="Proteomes" id="UP000053171"/>
    </source>
</evidence>
<proteinExistence type="predicted"/>
<reference evidence="2" key="1">
    <citation type="submission" date="2016-06" db="EMBL/GenBank/DDBJ databases">
        <title>Identification of putative biosynthetic pathways for the production of bioactive secondary metabolites by the marine actinomycete Kocuria kristinae RUTW2-3.</title>
        <authorList>
            <person name="Waterworth S.C."/>
            <person name="Walmsley T.A."/>
            <person name="Matongo T."/>
            <person name="Davies-Coleman M.T."/>
            <person name="Dorrington R.A."/>
        </authorList>
    </citation>
    <scope>NUCLEOTIDE SEQUENCE [LARGE SCALE GENOMIC DNA]</scope>
    <source>
        <strain evidence="2">RUTW2-3</strain>
    </source>
</reference>
<comment type="caution">
    <text evidence="2">The sequence shown here is derived from an EMBL/GenBank/DDBJ whole genome shotgun (WGS) entry which is preliminary data.</text>
</comment>
<dbReference type="Proteomes" id="UP000053171">
    <property type="component" value="Unassembled WGS sequence"/>
</dbReference>
<protein>
    <submittedName>
        <fullName evidence="2">Uncharacterized protein</fullName>
    </submittedName>
</protein>
<keyword evidence="3" id="KW-1185">Reference proteome</keyword>
<sequence>MARRTSRRSARRPAAPEIPGTEYVPEGAPLERTVRGRRTAVVGATLSLIGVIFSVFASLLGAVVLVRVQLESSYTTMQEAFEAGQYSEYALPLIALASQVLWAALVLIGFLLLAIGLARGYRRAWVWAAGVAGPVGMLLSLALFIAVTASTAPAA</sequence>
<dbReference type="RefSeq" id="WP_064725315.1">
    <property type="nucleotide sequence ID" value="NZ_JBEYYV010000033.1"/>
</dbReference>